<keyword evidence="5" id="KW-1185">Reference proteome</keyword>
<dbReference type="InterPro" id="IPR015421">
    <property type="entry name" value="PyrdxlP-dep_Trfase_major"/>
</dbReference>
<accession>A0AAN7BHG4</accession>
<dbReference type="GO" id="GO:0030170">
    <property type="term" value="F:pyridoxal phosphate binding"/>
    <property type="evidence" value="ECO:0007669"/>
    <property type="project" value="InterPro"/>
</dbReference>
<organism evidence="4 5">
    <name type="scientific">Podospora fimiseda</name>
    <dbReference type="NCBI Taxonomy" id="252190"/>
    <lineage>
        <taxon>Eukaryota</taxon>
        <taxon>Fungi</taxon>
        <taxon>Dikarya</taxon>
        <taxon>Ascomycota</taxon>
        <taxon>Pezizomycotina</taxon>
        <taxon>Sordariomycetes</taxon>
        <taxon>Sordariomycetidae</taxon>
        <taxon>Sordariales</taxon>
        <taxon>Podosporaceae</taxon>
        <taxon>Podospora</taxon>
    </lineage>
</organism>
<keyword evidence="2 3" id="KW-0663">Pyridoxal phosphate</keyword>
<feature type="non-terminal residue" evidence="4">
    <location>
        <position position="555"/>
    </location>
</feature>
<protein>
    <submittedName>
        <fullName evidence="4">Cystathionine gamma-synthase/beta-lyase</fullName>
    </submittedName>
</protein>
<dbReference type="GO" id="GO:0003962">
    <property type="term" value="F:cystathionine gamma-synthase activity"/>
    <property type="evidence" value="ECO:0007669"/>
    <property type="project" value="TreeGrafter"/>
</dbReference>
<dbReference type="Gene3D" id="3.40.640.10">
    <property type="entry name" value="Type I PLP-dependent aspartate aminotransferase-like (Major domain)"/>
    <property type="match status" value="1"/>
</dbReference>
<dbReference type="GO" id="GO:0019346">
    <property type="term" value="P:transsulfuration"/>
    <property type="evidence" value="ECO:0007669"/>
    <property type="project" value="InterPro"/>
</dbReference>
<evidence type="ECO:0000256" key="2">
    <source>
        <dbReference type="ARBA" id="ARBA00022898"/>
    </source>
</evidence>
<sequence length="555" mass="62194">AAPETLRLGDPLPKGDPHAVSVHLPRWEDNVGWAERDPAVLGAMTTGYPRFFIPRAVTKLGERFLAGVRHETQAEFSAYPFASASHALLFALHIWGKEPTTSAPDNTIRLYLFQCLQGATLVSLFRVTEVVDDLLSSGEEHLFFVTFPSQWITEARKFVQHTGYGISSRRAMLWDSTCCFTEVFNKMPQTQDGFLQDPKHAEDTLRWRIAACVCGECNSSATENPEILAVDPSKDVYLYPTGMAAIGGAIRIVTEDIEKPRVAVVGFLYLDTIKLLQMILGEEQVTIFSFDDIDTLEKQLQLGVRYEAVFTEFPGNPLLQCPDLSRLRNLSLTFNFYLVVDDTIGTSAALNLLDECDIICTSLTKMFSGGCNVMGGSTMTNPNNTKERLNLLRTRFESSLLDMEAYFDEDIIVMERNSRDFVDRVLKASQNAEAMLELFKASPAVKNVSYPKGSKTQDIYDRYKKDGAGYGFLMSIEFYTDKQAMAFYDNFDVAKGPSLGTNFTLCCPYSILAHYREQEWAASHGVVPHLVRISFGLEDNTWLEERVLNALSVAE</sequence>
<dbReference type="EMBL" id="MU865430">
    <property type="protein sequence ID" value="KAK4223332.1"/>
    <property type="molecule type" value="Genomic_DNA"/>
</dbReference>
<dbReference type="Proteomes" id="UP001301958">
    <property type="component" value="Unassembled WGS sequence"/>
</dbReference>
<comment type="caution">
    <text evidence="4">The sequence shown here is derived from an EMBL/GenBank/DDBJ whole genome shotgun (WGS) entry which is preliminary data.</text>
</comment>
<reference evidence="4" key="1">
    <citation type="journal article" date="2023" name="Mol. Phylogenet. Evol.">
        <title>Genome-scale phylogeny and comparative genomics of the fungal order Sordariales.</title>
        <authorList>
            <person name="Hensen N."/>
            <person name="Bonometti L."/>
            <person name="Westerberg I."/>
            <person name="Brannstrom I.O."/>
            <person name="Guillou S."/>
            <person name="Cros-Aarteil S."/>
            <person name="Calhoun S."/>
            <person name="Haridas S."/>
            <person name="Kuo A."/>
            <person name="Mondo S."/>
            <person name="Pangilinan J."/>
            <person name="Riley R."/>
            <person name="LaButti K."/>
            <person name="Andreopoulos B."/>
            <person name="Lipzen A."/>
            <person name="Chen C."/>
            <person name="Yan M."/>
            <person name="Daum C."/>
            <person name="Ng V."/>
            <person name="Clum A."/>
            <person name="Steindorff A."/>
            <person name="Ohm R.A."/>
            <person name="Martin F."/>
            <person name="Silar P."/>
            <person name="Natvig D.O."/>
            <person name="Lalanne C."/>
            <person name="Gautier V."/>
            <person name="Ament-Velasquez S.L."/>
            <person name="Kruys A."/>
            <person name="Hutchinson M.I."/>
            <person name="Powell A.J."/>
            <person name="Barry K."/>
            <person name="Miller A.N."/>
            <person name="Grigoriev I.V."/>
            <person name="Debuchy R."/>
            <person name="Gladieux P."/>
            <person name="Hiltunen Thoren M."/>
            <person name="Johannesson H."/>
        </authorList>
    </citation>
    <scope>NUCLEOTIDE SEQUENCE</scope>
    <source>
        <strain evidence="4">CBS 990.96</strain>
    </source>
</reference>
<evidence type="ECO:0000313" key="4">
    <source>
        <dbReference type="EMBL" id="KAK4223332.1"/>
    </source>
</evidence>
<dbReference type="InterPro" id="IPR015424">
    <property type="entry name" value="PyrdxlP-dep_Trfase"/>
</dbReference>
<evidence type="ECO:0000256" key="1">
    <source>
        <dbReference type="ARBA" id="ARBA00001933"/>
    </source>
</evidence>
<dbReference type="PANTHER" id="PTHR42699">
    <property type="match status" value="1"/>
</dbReference>
<dbReference type="Gene3D" id="3.90.1150.10">
    <property type="entry name" value="Aspartate Aminotransferase, domain 1"/>
    <property type="match status" value="1"/>
</dbReference>
<evidence type="ECO:0000256" key="3">
    <source>
        <dbReference type="RuleBase" id="RU362118"/>
    </source>
</evidence>
<gene>
    <name evidence="4" type="ORF">QBC38DRAFT_517197</name>
</gene>
<name>A0AAN7BHG4_9PEZI</name>
<comment type="similarity">
    <text evidence="3">Belongs to the trans-sulfuration enzymes family.</text>
</comment>
<evidence type="ECO:0000313" key="5">
    <source>
        <dbReference type="Proteomes" id="UP001301958"/>
    </source>
</evidence>
<reference evidence="4" key="2">
    <citation type="submission" date="2023-05" db="EMBL/GenBank/DDBJ databases">
        <authorList>
            <consortium name="Lawrence Berkeley National Laboratory"/>
            <person name="Steindorff A."/>
            <person name="Hensen N."/>
            <person name="Bonometti L."/>
            <person name="Westerberg I."/>
            <person name="Brannstrom I.O."/>
            <person name="Guillou S."/>
            <person name="Cros-Aarteil S."/>
            <person name="Calhoun S."/>
            <person name="Haridas S."/>
            <person name="Kuo A."/>
            <person name="Mondo S."/>
            <person name="Pangilinan J."/>
            <person name="Riley R."/>
            <person name="Labutti K."/>
            <person name="Andreopoulos B."/>
            <person name="Lipzen A."/>
            <person name="Chen C."/>
            <person name="Yanf M."/>
            <person name="Daum C."/>
            <person name="Ng V."/>
            <person name="Clum A."/>
            <person name="Ohm R."/>
            <person name="Martin F."/>
            <person name="Silar P."/>
            <person name="Natvig D."/>
            <person name="Lalanne C."/>
            <person name="Gautier V."/>
            <person name="Ament-Velasquez S.L."/>
            <person name="Kruys A."/>
            <person name="Hutchinson M.I."/>
            <person name="Powell A.J."/>
            <person name="Barry K."/>
            <person name="Miller A.N."/>
            <person name="Grigoriev I.V."/>
            <person name="Debuchy R."/>
            <person name="Gladieux P."/>
            <person name="Thoren M.H."/>
            <person name="Johannesson H."/>
        </authorList>
    </citation>
    <scope>NUCLEOTIDE SEQUENCE</scope>
    <source>
        <strain evidence="4">CBS 990.96</strain>
    </source>
</reference>
<feature type="non-terminal residue" evidence="4">
    <location>
        <position position="1"/>
    </location>
</feature>
<dbReference type="InterPro" id="IPR015422">
    <property type="entry name" value="PyrdxlP-dep_Trfase_small"/>
</dbReference>
<dbReference type="InterPro" id="IPR000277">
    <property type="entry name" value="Cys/Met-Metab_PyrdxlP-dep_enz"/>
</dbReference>
<proteinExistence type="inferred from homology"/>
<dbReference type="AlphaFoldDB" id="A0AAN7BHG4"/>
<comment type="cofactor">
    <cofactor evidence="1 3">
        <name>pyridoxal 5'-phosphate</name>
        <dbReference type="ChEBI" id="CHEBI:597326"/>
    </cofactor>
</comment>
<dbReference type="Pfam" id="PF01053">
    <property type="entry name" value="Cys_Met_Meta_PP"/>
    <property type="match status" value="1"/>
</dbReference>
<dbReference type="InterPro" id="IPR051750">
    <property type="entry name" value="Trans-sulfuration_enzymes"/>
</dbReference>
<dbReference type="PANTHER" id="PTHR42699:SF1">
    <property type="entry name" value="CYSTATHIONINE GAMMA-SYNTHASE-RELATED"/>
    <property type="match status" value="1"/>
</dbReference>
<dbReference type="SUPFAM" id="SSF53383">
    <property type="entry name" value="PLP-dependent transferases"/>
    <property type="match status" value="1"/>
</dbReference>